<sequence>MLKWFSGEEGEPGSAVSINEMTERLTQTEQLVAQLKEIIRERDAALCSKDDQLKELTERLRWLQVERESLESKLEAEKHVMRAQLRDLIEKHQVEVQRMTEQHQAQMVQIQQDLLGQLEELRRTSLTALSVNEQASGGGNLPTDSASIQRITELEAQAKQKTEDASRSEAKFLKIKAWSKSRIKQLEEELKKSRVTGPPDLMALWSRITALEEEREENLWKLEQYEELKAKSEMLEAKLVLYEEQQRTLQADLEQFTKRAASQASESGSADDTQSQVLEWQEMVAETVSARDRAREEKAVMALRISHMEEEREGKDDWFFPGCSDPAMATRQQELEEELAQVRGLGQQRSKKLAVPGQRSLQVGGQADVIGVTVFGWWLYQYFYCGLRSVVEELELERNQLQEQILSLEERCQDLEDRFQLQARIEALQVTFDVDEDDDVTFSTLQSETEKLQSQLASVRSQQSRDAEKHQLLVNNLNEQLKGLTDTQECLESSLIEKENALARTSDKLELISSLRETLSEKEIQYKELSDKLLQTEHSNNTRRCSSFEKQCSELKTEVADLKQKLSVLKEKAQNQEVSIVMLQTELGQTNEELDKLNTSHLEERAQLIHDLQSCEREIDSLKDILLEKDKEILSLAGNMSEYAEQVTVLKQELQLKEESLIQVEEALSKAEQQAMVIKDSQNSDQQVLNSKFTDLFGQLRDTEVELEKTKEESLSKAAEVEQLIKQAEDNKKLIQDLRRQIQEETSIHHNHLSECETHILKSFKEEQNKLLAQVEKYNNEIQTLSRRLEEQIQSEEHMKQAMKEKLEAVASLENQLQAADKKIEDEKQKFNKELKIRDSENEKLVSELQSKSESISKLENHLKSTEADRQHLKEKLKELNEELELQKQQVNELSEKVTSALQLNSSLENQVHLLTEQKEKFQEEATERVKNIAEVTAEVDSLQTKIYVLEIQLSENNKTILGLQIEKKDLNQVIEQSMLSSSEILLKKTNECKENQQLHTTCESKQQDLSHQVQMVSELTEQLKASVEQNSTFSIQIGVLTEENQRLQEELAGINKSFFELTTERGLLQEKYSRLETQTSDSQRTVNVLLKEKEELKKLLQESEQSNLTGLLQKTNECADLSKTLTEKEDQLQSLQEQVSQLNVSLNNTEKVVSEQQLQLEAQQNQLVQLQDTISMLQEQGLVLKSGLMEKDSMLQQKAEECGVYQNELLLQKDLVFKMQNEVELLRRGISETKQQLEQRELTLEEITNEFQSHKKELSKRKESVLSLSSQLGAMNENATEKEAEITHLKASVQKLLSEKHQLMQEEEQRKAQMIGFKDSIQALNDQNMRLKSELQKTANELSESQELISSLRAEVSNKNSELKVEHSETEKIKLAMQDRENKMKKQESLIHQLDSRITEQEEQLKQSNKDNTSLLKQISELEGANCNLRGKIDSLTLESCLLKNTMEIKEQSSVEFQTQKTELGAQLEINNLLQKEKSDFSEKLETLQNNYNLQLGKKDDTIKELNDIIAKHRQETISLNEKVRILEDDKLLLQEELENAQEISDKGKNENEYLETVILKNSERIDELTESVSILQTQKAKLTAQLTANEETSNQISREKEEQQLKLVREFEEKLKTVQRGNEGSKNMKRELQELLKEKHQEINQLQQNCIRYQELQQAVEEKSAVAAQLRSVSQTLQDTQNRCHWLETQIQGQVQGSIHAEVAPGAPQERSNDSMISESAEASQFVNSQLLEVEHILADERARRETAEEALHLAEDRAKTAKACFKRRSVSTSICFSFKFFVCLFSQVKGGMAACRRWFRGRSLYFSRLLTSRARSRYFFLAYLLTLHVIVIMCLTGSL</sequence>
<evidence type="ECO:0000313" key="4">
    <source>
        <dbReference type="Proteomes" id="UP000264800"/>
    </source>
</evidence>
<reference evidence="3" key="2">
    <citation type="submission" date="2025-09" db="UniProtKB">
        <authorList>
            <consortium name="Ensembl"/>
        </authorList>
    </citation>
    <scope>IDENTIFICATION</scope>
</reference>
<dbReference type="OMA" id="SQVKGGM"/>
<evidence type="ECO:0000256" key="1">
    <source>
        <dbReference type="SAM" id="Coils"/>
    </source>
</evidence>
<keyword evidence="1" id="KW-0175">Coiled coil</keyword>
<feature type="coiled-coil region" evidence="1">
    <location>
        <begin position="1231"/>
        <end position="1426"/>
    </location>
</feature>
<keyword evidence="2" id="KW-0812">Transmembrane</keyword>
<organism evidence="3 4">
    <name type="scientific">Kryptolebias marmoratus</name>
    <name type="common">Mangrove killifish</name>
    <name type="synonym">Rivulus marmoratus</name>
    <dbReference type="NCBI Taxonomy" id="37003"/>
    <lineage>
        <taxon>Eukaryota</taxon>
        <taxon>Metazoa</taxon>
        <taxon>Chordata</taxon>
        <taxon>Craniata</taxon>
        <taxon>Vertebrata</taxon>
        <taxon>Euteleostomi</taxon>
        <taxon>Actinopterygii</taxon>
        <taxon>Neopterygii</taxon>
        <taxon>Teleostei</taxon>
        <taxon>Neoteleostei</taxon>
        <taxon>Acanthomorphata</taxon>
        <taxon>Ovalentaria</taxon>
        <taxon>Atherinomorphae</taxon>
        <taxon>Cyprinodontiformes</taxon>
        <taxon>Rivulidae</taxon>
        <taxon>Kryptolebias</taxon>
    </lineage>
</organism>
<keyword evidence="2" id="KW-0472">Membrane</keyword>
<dbReference type="PANTHER" id="PTHR18887:SF4">
    <property type="entry name" value="GOLGIN SUBFAMILY B MEMBER 1-LIKE"/>
    <property type="match status" value="1"/>
</dbReference>
<proteinExistence type="predicted"/>
<dbReference type="Proteomes" id="UP000264800">
    <property type="component" value="Unplaced"/>
</dbReference>
<feature type="coiled-coil region" evidence="1">
    <location>
        <begin position="208"/>
        <end position="259"/>
    </location>
</feature>
<dbReference type="InterPro" id="IPR026202">
    <property type="entry name" value="GOLGB1"/>
</dbReference>
<feature type="transmembrane region" description="Helical" evidence="2">
    <location>
        <begin position="1823"/>
        <end position="1841"/>
    </location>
</feature>
<dbReference type="GO" id="GO:0005794">
    <property type="term" value="C:Golgi apparatus"/>
    <property type="evidence" value="ECO:0007669"/>
    <property type="project" value="InterPro"/>
</dbReference>
<evidence type="ECO:0000313" key="3">
    <source>
        <dbReference type="Ensembl" id="ENSKMAP00000005542.1"/>
    </source>
</evidence>
<keyword evidence="4" id="KW-1185">Reference proteome</keyword>
<feature type="coiled-coil region" evidence="1">
    <location>
        <begin position="711"/>
        <end position="925"/>
    </location>
</feature>
<feature type="coiled-coil region" evidence="1">
    <location>
        <begin position="1620"/>
        <end position="1675"/>
    </location>
</feature>
<feature type="coiled-coil region" evidence="1">
    <location>
        <begin position="18"/>
        <end position="102"/>
    </location>
</feature>
<reference evidence="3" key="1">
    <citation type="submission" date="2025-08" db="UniProtKB">
        <authorList>
            <consortium name="Ensembl"/>
        </authorList>
    </citation>
    <scope>IDENTIFICATION</scope>
</reference>
<feature type="coiled-coil region" evidence="1">
    <location>
        <begin position="1472"/>
        <end position="1587"/>
    </location>
</feature>
<dbReference type="PANTHER" id="PTHR18887">
    <property type="entry name" value="GOLGI-ASSOCIATED PROTEIN GCP360-RELATED"/>
    <property type="match status" value="1"/>
</dbReference>
<evidence type="ECO:0000256" key="2">
    <source>
        <dbReference type="SAM" id="Phobius"/>
    </source>
</evidence>
<protein>
    <submittedName>
        <fullName evidence="3">Golgin subfamily B member 1-like</fullName>
    </submittedName>
</protein>
<keyword evidence="2" id="KW-1133">Transmembrane helix</keyword>
<accession>A0A3Q3EV36</accession>
<dbReference type="GeneTree" id="ENSGT00730000111007"/>
<feature type="coiled-coil region" evidence="1">
    <location>
        <begin position="1087"/>
        <end position="1181"/>
    </location>
</feature>
<feature type="coiled-coil region" evidence="1">
    <location>
        <begin position="391"/>
        <end position="418"/>
    </location>
</feature>
<dbReference type="Ensembl" id="ENSKMAT00000005640.1">
    <property type="protein sequence ID" value="ENSKMAP00000005542.1"/>
    <property type="gene ID" value="ENSKMAG00000004112.1"/>
</dbReference>
<name>A0A3Q3EV36_KRYMA</name>
<feature type="coiled-coil region" evidence="1">
    <location>
        <begin position="460"/>
        <end position="674"/>
    </location>
</feature>